<evidence type="ECO:0000256" key="2">
    <source>
        <dbReference type="ARBA" id="ARBA00005346"/>
    </source>
</evidence>
<evidence type="ECO:0000313" key="10">
    <source>
        <dbReference type="EMBL" id="CCJ33693.1"/>
    </source>
</evidence>
<protein>
    <submittedName>
        <fullName evidence="10">NADH dehydrogenase, putative</fullName>
    </submittedName>
</protein>
<feature type="transmembrane region" description="Helical" evidence="8">
    <location>
        <begin position="99"/>
        <end position="115"/>
    </location>
</feature>
<dbReference type="Pfam" id="PF00361">
    <property type="entry name" value="Proton_antipo_M"/>
    <property type="match status" value="1"/>
</dbReference>
<dbReference type="eggNOG" id="COG0651">
    <property type="taxonomic scope" value="Bacteria"/>
</dbReference>
<reference evidence="10 11" key="1">
    <citation type="journal article" date="2011" name="J. Bacteriol.">
        <title>Draft genome sequence of Caloramator australicus strain RC3T, a thermoanaerobe from the Great Artesian Basin of Australia.</title>
        <authorList>
            <person name="Ogg C.D."/>
            <person name="Patel B.K.C."/>
        </authorList>
    </citation>
    <scope>NUCLEOTIDE SEQUENCE [LARGE SCALE GENOMIC DNA]</scope>
    <source>
        <strain evidence="10 11">RC3</strain>
    </source>
</reference>
<dbReference type="EMBL" id="CAKP01000082">
    <property type="protein sequence ID" value="CCJ33693.1"/>
    <property type="molecule type" value="Genomic_DNA"/>
</dbReference>
<evidence type="ECO:0000256" key="4">
    <source>
        <dbReference type="ARBA" id="ARBA00022692"/>
    </source>
</evidence>
<organism evidence="10 11">
    <name type="scientific">Caloramator australicus RC3</name>
    <dbReference type="NCBI Taxonomy" id="857293"/>
    <lineage>
        <taxon>Bacteria</taxon>
        <taxon>Bacillati</taxon>
        <taxon>Bacillota</taxon>
        <taxon>Clostridia</taxon>
        <taxon>Eubacteriales</taxon>
        <taxon>Clostridiaceae</taxon>
        <taxon>Caloramator</taxon>
    </lineage>
</organism>
<keyword evidence="4 7" id="KW-0812">Transmembrane</keyword>
<feature type="transmembrane region" description="Helical" evidence="8">
    <location>
        <begin position="66"/>
        <end position="87"/>
    </location>
</feature>
<dbReference type="Proteomes" id="UP000007652">
    <property type="component" value="Unassembled WGS sequence"/>
</dbReference>
<dbReference type="InterPro" id="IPR003918">
    <property type="entry name" value="NADH_UbQ_OxRdtase"/>
</dbReference>
<evidence type="ECO:0000256" key="1">
    <source>
        <dbReference type="ARBA" id="ARBA00004651"/>
    </source>
</evidence>
<comment type="caution">
    <text evidence="10">The sequence shown here is derived from an EMBL/GenBank/DDBJ whole genome shotgun (WGS) entry which is preliminary data.</text>
</comment>
<keyword evidence="5 8" id="KW-1133">Transmembrane helix</keyword>
<evidence type="ECO:0000256" key="3">
    <source>
        <dbReference type="ARBA" id="ARBA00022475"/>
    </source>
</evidence>
<evidence type="ECO:0000259" key="9">
    <source>
        <dbReference type="Pfam" id="PF00361"/>
    </source>
</evidence>
<feature type="transmembrane region" description="Helical" evidence="8">
    <location>
        <begin position="193"/>
        <end position="218"/>
    </location>
</feature>
<dbReference type="InterPro" id="IPR001750">
    <property type="entry name" value="ND/Mrp_TM"/>
</dbReference>
<dbReference type="RefSeq" id="WP_008908957.1">
    <property type="nucleotide sequence ID" value="NZ_CAKP01000082.1"/>
</dbReference>
<dbReference type="AlphaFoldDB" id="I7KUS3"/>
<gene>
    <name evidence="10" type="ORF">CAAU_1609</name>
</gene>
<dbReference type="STRING" id="857293.CAAU_1609"/>
<evidence type="ECO:0000256" key="6">
    <source>
        <dbReference type="ARBA" id="ARBA00023136"/>
    </source>
</evidence>
<feature type="transmembrane region" description="Helical" evidence="8">
    <location>
        <begin position="293"/>
        <end position="314"/>
    </location>
</feature>
<keyword evidence="6 8" id="KW-0472">Membrane</keyword>
<dbReference type="PANTHER" id="PTHR42703:SF1">
    <property type="entry name" value="NA(+)_H(+) ANTIPORTER SUBUNIT D1"/>
    <property type="match status" value="1"/>
</dbReference>
<evidence type="ECO:0000313" key="11">
    <source>
        <dbReference type="Proteomes" id="UP000007652"/>
    </source>
</evidence>
<feature type="transmembrane region" description="Helical" evidence="8">
    <location>
        <begin position="121"/>
        <end position="139"/>
    </location>
</feature>
<comment type="similarity">
    <text evidence="2">Belongs to the CPA3 antiporters (TC 2.A.63) subunit D family.</text>
</comment>
<dbReference type="GO" id="GO:0008137">
    <property type="term" value="F:NADH dehydrogenase (ubiquinone) activity"/>
    <property type="evidence" value="ECO:0007669"/>
    <property type="project" value="InterPro"/>
</dbReference>
<comment type="subcellular location">
    <subcellularLocation>
        <location evidence="1">Cell membrane</location>
        <topology evidence="1">Multi-pass membrane protein</topology>
    </subcellularLocation>
    <subcellularLocation>
        <location evidence="7">Membrane</location>
        <topology evidence="7">Multi-pass membrane protein</topology>
    </subcellularLocation>
</comment>
<dbReference type="GO" id="GO:0042773">
    <property type="term" value="P:ATP synthesis coupled electron transport"/>
    <property type="evidence" value="ECO:0007669"/>
    <property type="project" value="InterPro"/>
</dbReference>
<dbReference type="GO" id="GO:0005886">
    <property type="term" value="C:plasma membrane"/>
    <property type="evidence" value="ECO:0007669"/>
    <property type="project" value="UniProtKB-SubCell"/>
</dbReference>
<feature type="transmembrane region" description="Helical" evidence="8">
    <location>
        <begin position="230"/>
        <end position="253"/>
    </location>
</feature>
<evidence type="ECO:0000256" key="5">
    <source>
        <dbReference type="ARBA" id="ARBA00022989"/>
    </source>
</evidence>
<accession>I7KUS3</accession>
<dbReference type="PRINTS" id="PR01437">
    <property type="entry name" value="NUOXDRDTASE4"/>
</dbReference>
<dbReference type="InterPro" id="IPR050586">
    <property type="entry name" value="CPA3_Na-H_Antiporter_D"/>
</dbReference>
<evidence type="ECO:0000256" key="7">
    <source>
        <dbReference type="RuleBase" id="RU000320"/>
    </source>
</evidence>
<dbReference type="PANTHER" id="PTHR42703">
    <property type="entry name" value="NADH DEHYDROGENASE"/>
    <property type="match status" value="1"/>
</dbReference>
<feature type="domain" description="NADH:quinone oxidoreductase/Mrp antiporter transmembrane" evidence="9">
    <location>
        <begin position="116"/>
        <end position="406"/>
    </location>
</feature>
<evidence type="ECO:0000256" key="8">
    <source>
        <dbReference type="SAM" id="Phobius"/>
    </source>
</evidence>
<feature type="transmembrane region" description="Helical" evidence="8">
    <location>
        <begin position="27"/>
        <end position="46"/>
    </location>
</feature>
<name>I7KUS3_9CLOT</name>
<proteinExistence type="inferred from homology"/>
<feature type="transmembrane region" description="Helical" evidence="8">
    <location>
        <begin position="360"/>
        <end position="381"/>
    </location>
</feature>
<keyword evidence="11" id="KW-1185">Reference proteome</keyword>
<feature type="transmembrane region" description="Helical" evidence="8">
    <location>
        <begin position="265"/>
        <end position="286"/>
    </location>
</feature>
<feature type="transmembrane region" description="Helical" evidence="8">
    <location>
        <begin position="6"/>
        <end position="22"/>
    </location>
</feature>
<dbReference type="OrthoDB" id="9807568at2"/>
<sequence>MNSIVFLIVIPLIAAFLSLFLGKNDKILAYIVTLFNIIFSILILFSGKIPFNVAIGGWRAPYGINYAVTDLTIFFLVLVNVAALLALTSVREIMEYQFYSFYFVLLSSTNGIVLTGDLFNFFLFIELSTFAVAGLISYKRDRLSTGAALKYLILSSTASIFSLAAIGLIYKTLGTLNFADIANKVNNLNEASLSLILILYISSLLVELKIFPFNMWVVKAYEASKTSVNLFIHGMLGTAGIYGVLRILLMVFSKETGKLTLSGNLSSILMLFAFVTVIIGEIGALTEKNMKKILAFSSMAQLGIVLFGISLGSFDALKGVLYIVISNYLAKFVMFLTVNEFSKVSGSTNYLDMKGLGRRYPVLAISFTISALSLMGIPFFAGFWGKISIIGNAVFSGKLELIGAVLILIASVIEGVYYLRISHTFFSQGHEREGRISRVYCLLPMILALVILFIGINPDSFENIISILLDEIKSPEKYIKLILSLK</sequence>
<feature type="transmembrane region" description="Helical" evidence="8">
    <location>
        <begin position="439"/>
        <end position="456"/>
    </location>
</feature>
<keyword evidence="3" id="KW-1003">Cell membrane</keyword>
<feature type="transmembrane region" description="Helical" evidence="8">
    <location>
        <begin position="401"/>
        <end position="419"/>
    </location>
</feature>
<feature type="transmembrane region" description="Helical" evidence="8">
    <location>
        <begin position="151"/>
        <end position="173"/>
    </location>
</feature>
<feature type="transmembrane region" description="Helical" evidence="8">
    <location>
        <begin position="320"/>
        <end position="339"/>
    </location>
</feature>